<dbReference type="WBParaSite" id="JU765_v2.g19797.t1">
    <property type="protein sequence ID" value="JU765_v2.g19797.t1"/>
    <property type="gene ID" value="JU765_v2.g19797"/>
</dbReference>
<organism evidence="1 2">
    <name type="scientific">Panagrolaimus sp. JU765</name>
    <dbReference type="NCBI Taxonomy" id="591449"/>
    <lineage>
        <taxon>Eukaryota</taxon>
        <taxon>Metazoa</taxon>
        <taxon>Ecdysozoa</taxon>
        <taxon>Nematoda</taxon>
        <taxon>Chromadorea</taxon>
        <taxon>Rhabditida</taxon>
        <taxon>Tylenchina</taxon>
        <taxon>Panagrolaimomorpha</taxon>
        <taxon>Panagrolaimoidea</taxon>
        <taxon>Panagrolaimidae</taxon>
        <taxon>Panagrolaimus</taxon>
    </lineage>
</organism>
<evidence type="ECO:0000313" key="2">
    <source>
        <dbReference type="WBParaSite" id="JU765_v2.g19797.t1"/>
    </source>
</evidence>
<sequence>MLSDSTGYGGSSGNSSLYSTCIVVPASSAFSSVKAPLQKSVNRRFSKYSRNSNKSDEFYLKNGYLKYSKTNDSLDSFVYDDFQTDSDSSNEIKLIPRKKYETGLYVDTNYFDEVKYDQCATESESCFQSMESSRMNTAPFSSPVDNEAKMIFEDDYSTSATDLSVIKILETTPGTEKEEKRPICMPKITIDEDSEENRRSLVQDTCEYHKGNSIRFRTMPMPMKASIMNNGFEPPQAGILIKPDLFVQNIPVDTPSDPYQKKIRWRKMSPITEADTIAENGTTSLSTFLDSDLKTQSLQKEESHSQTVVKLELGAKLSDKIVPPEKPPRGRLVSAQSTTELIKDKSTKIKKFATMKHEKPAKKFTSKLGELKRKGSSIKIGSCETIHFDKNESSLRNSIGTVDSYGISTCSVNSFVLSAIPKKSILKQPSIKPPYQFKDPNDALFGPIEHIYECIDSDPSQISSDDDRSVPETSIRPASFTFSTSHSTSTQKTRRSMPDLRPELPVRPFCWPFVLFPPDMTFQPKSLHAYHRRDTFQTGNLPLKSELASEFEIESFYFVNAVIIPGFIHGKPLRKYLENKFYPEIAAAANPCDAVVSEYYVDAKVDNFDTANTATWKQKVQLNNQTFNASASVPVIFLMIGGEGTAEKQWACWANYTYMEQAAKYHALVIQLEHRYFGYSYPTKTADGKGDMSTANLKYLTSQQALADLKNFIATFQYNGKKMDHTTAKWVIFGGSYPGSLCAWFRKFMPEYSLGGICSSAPLWAKVDFYEYAEVMEAALKNYDSKCADNVKGGFADLKQSTYTDAGRTKLNTIFNIKPKLDPTVNTKDFELDATNFLATVFNYFQGVIQYTFDARNNNTDHGYDIKKLCELMDRTLLANESPMDRVKDVYFWAKNNEGDNSNETDNDYKAGMVPFQRTTFDLNNENDQNIAAARGWMWLCCGMALGWLQTTDNANGIFNSLIPLDFYLRQCTDMFGAEINTTYVTNHVRLSAQYFGNPWDYNATNAVLPNGDYDPWHILSSYNNNTANHLVSVLTPGAAHCSDMYPERVGEPAGLKNTRAVIEGEIAYYLTTKPAGNKTEGGSANSNSSLFFLILAVIGYLLQH</sequence>
<evidence type="ECO:0000313" key="1">
    <source>
        <dbReference type="Proteomes" id="UP000887576"/>
    </source>
</evidence>
<name>A0AC34QVG1_9BILA</name>
<protein>
    <submittedName>
        <fullName evidence="2">Serine protease</fullName>
    </submittedName>
</protein>
<accession>A0AC34QVG1</accession>
<dbReference type="Proteomes" id="UP000887576">
    <property type="component" value="Unplaced"/>
</dbReference>
<reference evidence="2" key="1">
    <citation type="submission" date="2022-11" db="UniProtKB">
        <authorList>
            <consortium name="WormBaseParasite"/>
        </authorList>
    </citation>
    <scope>IDENTIFICATION</scope>
</reference>
<proteinExistence type="predicted"/>